<evidence type="ECO:0000256" key="1">
    <source>
        <dbReference type="ARBA" id="ARBA00004141"/>
    </source>
</evidence>
<reference evidence="5" key="1">
    <citation type="submission" date="2019-03" db="EMBL/GenBank/DDBJ databases">
        <title>Improved annotation for the trematode Fasciola hepatica.</title>
        <authorList>
            <person name="Choi Y.-J."/>
            <person name="Martin J."/>
            <person name="Mitreva M."/>
        </authorList>
    </citation>
    <scope>NUCLEOTIDE SEQUENCE [LARGE SCALE GENOMIC DNA]</scope>
</reference>
<organism evidence="5 6">
    <name type="scientific">Fasciola hepatica</name>
    <name type="common">Liver fluke</name>
    <dbReference type="NCBI Taxonomy" id="6192"/>
    <lineage>
        <taxon>Eukaryota</taxon>
        <taxon>Metazoa</taxon>
        <taxon>Spiralia</taxon>
        <taxon>Lophotrochozoa</taxon>
        <taxon>Platyhelminthes</taxon>
        <taxon>Trematoda</taxon>
        <taxon>Digenea</taxon>
        <taxon>Plagiorchiida</taxon>
        <taxon>Echinostomata</taxon>
        <taxon>Echinostomatoidea</taxon>
        <taxon>Fasciolidae</taxon>
        <taxon>Fasciola</taxon>
    </lineage>
</organism>
<dbReference type="EMBL" id="JXXN02000165">
    <property type="protein sequence ID" value="THD28385.1"/>
    <property type="molecule type" value="Genomic_DNA"/>
</dbReference>
<sequence>MCRGLMGCVLIIVNIVVMVVSLAFAAVGGILLWSKPLLRRILDRLLTNLKEQMEQQSQDTVDQMLQEITKMSAPFGWALFGIGIALFVLAIIAFIGVCCHNTLCLILYAIILAVLAVAHIVALIIYFSNRGLILGYIHDFVTKQVHQYQSIESGDATSLLIAGTMTTLQCCGYNNGSDFLAEGAKFTHKDSAAGRTFTNISYPLPCCIPTAPDTKTINAHILQIRLRNPQITDQDQLLAAAEICPYKFTANNSYIEVGCRQKLEYDITRIVNLAAYVSIGPLVLELLLLSFAILIVVLRKKE</sequence>
<dbReference type="AlphaFoldDB" id="A0A2H1CUX4"/>
<proteinExistence type="predicted"/>
<dbReference type="InterPro" id="IPR008952">
    <property type="entry name" value="Tetraspanin_EC2_sf"/>
</dbReference>
<dbReference type="GO" id="GO:0016020">
    <property type="term" value="C:membrane"/>
    <property type="evidence" value="ECO:0007669"/>
    <property type="project" value="UniProtKB-SubCell"/>
</dbReference>
<gene>
    <name evidence="5" type="ORF">D915_000797</name>
</gene>
<keyword evidence="6" id="KW-1185">Reference proteome</keyword>
<dbReference type="Pfam" id="PF00335">
    <property type="entry name" value="Tetraspanin"/>
    <property type="match status" value="1"/>
</dbReference>
<evidence type="ECO:0000256" key="4">
    <source>
        <dbReference type="ARBA" id="ARBA00023136"/>
    </source>
</evidence>
<dbReference type="InterPro" id="IPR018499">
    <property type="entry name" value="Tetraspanin/Peripherin"/>
</dbReference>
<comment type="caution">
    <text evidence="5">The sequence shown here is derived from an EMBL/GenBank/DDBJ whole genome shotgun (WGS) entry which is preliminary data.</text>
</comment>
<accession>A0A2H1CUX4</accession>
<comment type="subcellular location">
    <subcellularLocation>
        <location evidence="1">Membrane</location>
        <topology evidence="1">Multi-pass membrane protein</topology>
    </subcellularLocation>
</comment>
<evidence type="ECO:0000256" key="2">
    <source>
        <dbReference type="ARBA" id="ARBA00022692"/>
    </source>
</evidence>
<evidence type="ECO:0000256" key="3">
    <source>
        <dbReference type="ARBA" id="ARBA00022989"/>
    </source>
</evidence>
<keyword evidence="3" id="KW-1133">Transmembrane helix</keyword>
<protein>
    <submittedName>
        <fullName evidence="5">Uncharacterized protein</fullName>
    </submittedName>
</protein>
<keyword evidence="4" id="KW-0472">Membrane</keyword>
<dbReference type="SUPFAM" id="SSF48652">
    <property type="entry name" value="Tetraspanin"/>
    <property type="match status" value="1"/>
</dbReference>
<name>A0A2H1CUX4_FASHE</name>
<evidence type="ECO:0000313" key="6">
    <source>
        <dbReference type="Proteomes" id="UP000230066"/>
    </source>
</evidence>
<keyword evidence="2" id="KW-0812">Transmembrane</keyword>
<evidence type="ECO:0000313" key="5">
    <source>
        <dbReference type="EMBL" id="THD28385.1"/>
    </source>
</evidence>
<dbReference type="Proteomes" id="UP000230066">
    <property type="component" value="Unassembled WGS sequence"/>
</dbReference>
<dbReference type="PANTHER" id="PTHR19282">
    <property type="entry name" value="TETRASPANIN"/>
    <property type="match status" value="1"/>
</dbReference>